<evidence type="ECO:0000256" key="1">
    <source>
        <dbReference type="SAM" id="MobiDB-lite"/>
    </source>
</evidence>
<sequence length="157" mass="16474">MGPGEGLREASMPRKKIERAKPVRVTVYLSPVQPLEAAIHRRFEEENAVRSGRGQEWLRGLLMRAFQQEGGAPVEPDHGPVAQVDTTAGGENEEAVTVAVPKAIEVSVAAVLAKTVEQPAPVVPQPPAGSSGSSLFPSQEEIAAEAGGGLADFDLMG</sequence>
<protein>
    <submittedName>
        <fullName evidence="2">Uncharacterized protein</fullName>
    </submittedName>
</protein>
<evidence type="ECO:0000313" key="2">
    <source>
        <dbReference type="EMBL" id="KAA0677646.1"/>
    </source>
</evidence>
<reference evidence="2 3" key="1">
    <citation type="submission" date="2018-07" db="EMBL/GenBank/DDBJ databases">
        <title>Genome sequence of Azospirillum sp. ATCC 49961.</title>
        <authorList>
            <person name="Sant'Anna F.H."/>
            <person name="Baldani J.I."/>
            <person name="Zilli J.E."/>
            <person name="Reis V.M."/>
            <person name="Hartmann A."/>
            <person name="Cruz L."/>
            <person name="de Souza E.M."/>
            <person name="de Oliveira Pedrosa F."/>
            <person name="Passaglia L.M.P."/>
        </authorList>
    </citation>
    <scope>NUCLEOTIDE SEQUENCE [LARGE SCALE GENOMIC DNA]</scope>
    <source>
        <strain evidence="2 3">ATCC 49961</strain>
    </source>
</reference>
<proteinExistence type="predicted"/>
<evidence type="ECO:0000313" key="3">
    <source>
        <dbReference type="Proteomes" id="UP000480854"/>
    </source>
</evidence>
<feature type="compositionally biased region" description="Low complexity" evidence="1">
    <location>
        <begin position="128"/>
        <end position="145"/>
    </location>
</feature>
<feature type="region of interest" description="Disordered" evidence="1">
    <location>
        <begin position="70"/>
        <end position="92"/>
    </location>
</feature>
<keyword evidence="3" id="KW-1185">Reference proteome</keyword>
<accession>A0A9W7NGR0</accession>
<organism evidence="2 3">
    <name type="scientific">Roseomonas genomospecies 6</name>
    <dbReference type="NCBI Taxonomy" id="214106"/>
    <lineage>
        <taxon>Bacteria</taxon>
        <taxon>Pseudomonadati</taxon>
        <taxon>Pseudomonadota</taxon>
        <taxon>Alphaproteobacteria</taxon>
        <taxon>Acetobacterales</taxon>
        <taxon>Roseomonadaceae</taxon>
        <taxon>Roseomonas</taxon>
    </lineage>
</organism>
<comment type="caution">
    <text evidence="2">The sequence shown here is derived from an EMBL/GenBank/DDBJ whole genome shotgun (WGS) entry which is preliminary data.</text>
</comment>
<dbReference type="AlphaFoldDB" id="A0A9W7NGR0"/>
<name>A0A9W7NGR0_9PROT</name>
<dbReference type="Proteomes" id="UP000480854">
    <property type="component" value="Unassembled WGS sequence"/>
</dbReference>
<feature type="region of interest" description="Disordered" evidence="1">
    <location>
        <begin position="120"/>
        <end position="157"/>
    </location>
</feature>
<dbReference type="EMBL" id="QOKW01000022">
    <property type="protein sequence ID" value="KAA0677646.1"/>
    <property type="molecule type" value="Genomic_DNA"/>
</dbReference>
<gene>
    <name evidence="2" type="ORF">DS843_22675</name>
</gene>